<evidence type="ECO:0000313" key="4">
    <source>
        <dbReference type="Proteomes" id="UP000282876"/>
    </source>
</evidence>
<keyword evidence="2" id="KW-0732">Signal</keyword>
<feature type="region of interest" description="Disordered" evidence="1">
    <location>
        <begin position="44"/>
        <end position="69"/>
    </location>
</feature>
<organism evidence="3 4">
    <name type="scientific">Tubulinosema ratisbonensis</name>
    <dbReference type="NCBI Taxonomy" id="291195"/>
    <lineage>
        <taxon>Eukaryota</taxon>
        <taxon>Fungi</taxon>
        <taxon>Fungi incertae sedis</taxon>
        <taxon>Microsporidia</taxon>
        <taxon>Tubulinosematoidea</taxon>
        <taxon>Tubulinosematidae</taxon>
        <taxon>Tubulinosema</taxon>
    </lineage>
</organism>
<name>A0A437AHY7_9MICR</name>
<gene>
    <name evidence="3" type="ORF">TUBRATIS_27780</name>
</gene>
<keyword evidence="4" id="KW-1185">Reference proteome</keyword>
<protein>
    <submittedName>
        <fullName evidence="3">Uncharacterized protein</fullName>
    </submittedName>
</protein>
<dbReference type="AlphaFoldDB" id="A0A437AHY7"/>
<feature type="chain" id="PRO_5019542890" evidence="2">
    <location>
        <begin position="17"/>
        <end position="218"/>
    </location>
</feature>
<comment type="caution">
    <text evidence="3">The sequence shown here is derived from an EMBL/GenBank/DDBJ whole genome shotgun (WGS) entry which is preliminary data.</text>
</comment>
<dbReference type="EMBL" id="RCSS01000774">
    <property type="protein sequence ID" value="RVD90790.1"/>
    <property type="molecule type" value="Genomic_DNA"/>
</dbReference>
<evidence type="ECO:0000256" key="2">
    <source>
        <dbReference type="SAM" id="SignalP"/>
    </source>
</evidence>
<sequence length="218" mass="25161">MLFLCCFSVLKFFCSTNVNDEQAEINKISSSTSPVKNTSLVLSHAKKRKISENEEKNNNPKHRHSKIQEGKLESLGYPSNLSEKLDDLLATKLHNCLCHPRFKPLMSLGPLKISKNKHVLIDISEKIYEFFAKKVKNHCGKSKMTEIIYKLLGYPYSSMHEAIIFLTILTLRSSCFKGLRNEVFRPSKRQYNSEIDCFEVVSCYTIQFIEDIANQWTK</sequence>
<evidence type="ECO:0000256" key="1">
    <source>
        <dbReference type="SAM" id="MobiDB-lite"/>
    </source>
</evidence>
<dbReference type="Proteomes" id="UP000282876">
    <property type="component" value="Unassembled WGS sequence"/>
</dbReference>
<proteinExistence type="predicted"/>
<evidence type="ECO:0000313" key="3">
    <source>
        <dbReference type="EMBL" id="RVD90790.1"/>
    </source>
</evidence>
<reference evidence="3 4" key="1">
    <citation type="submission" date="2018-10" db="EMBL/GenBank/DDBJ databases">
        <title>Draft genome sequence of the microsporidian Tubulinosema ratisbonensis.</title>
        <authorList>
            <person name="Polonais V."/>
            <person name="Peyretaillade E."/>
            <person name="Niehus S."/>
            <person name="Wawrzyniak I."/>
            <person name="Franchet A."/>
            <person name="Gaspin C."/>
            <person name="Reichstadt M."/>
            <person name="Belser C."/>
            <person name="Labadie K."/>
            <person name="Delbac F."/>
            <person name="Ferrandon D."/>
        </authorList>
    </citation>
    <scope>NUCLEOTIDE SEQUENCE [LARGE SCALE GENOMIC DNA]</scope>
    <source>
        <strain evidence="3 4">Franzen</strain>
    </source>
</reference>
<feature type="signal peptide" evidence="2">
    <location>
        <begin position="1"/>
        <end position="16"/>
    </location>
</feature>
<accession>A0A437AHY7</accession>
<dbReference type="VEuPathDB" id="MicrosporidiaDB:TUBRATIS_27780"/>
<feature type="non-terminal residue" evidence="3">
    <location>
        <position position="218"/>
    </location>
</feature>